<protein>
    <recommendedName>
        <fullName evidence="6">Bestrophin homolog</fullName>
    </recommendedName>
</protein>
<dbReference type="STRING" id="70415.A0A5S6QU19"/>
<keyword evidence="6" id="KW-0813">Transport</keyword>
<keyword evidence="6" id="KW-0868">Chloride</keyword>
<dbReference type="AlphaFoldDB" id="A0A5S6QU19"/>
<keyword evidence="4 6" id="KW-0472">Membrane</keyword>
<dbReference type="InterPro" id="IPR000615">
    <property type="entry name" value="Bestrophin"/>
</dbReference>
<dbReference type="WBParaSite" id="TMUE_2000010628.1">
    <property type="protein sequence ID" value="TMUE_2000010628.1"/>
    <property type="gene ID" value="WBGene00288891"/>
</dbReference>
<organism evidence="7 8">
    <name type="scientific">Trichuris muris</name>
    <name type="common">Mouse whipworm</name>
    <dbReference type="NCBI Taxonomy" id="70415"/>
    <lineage>
        <taxon>Eukaryota</taxon>
        <taxon>Metazoa</taxon>
        <taxon>Ecdysozoa</taxon>
        <taxon>Nematoda</taxon>
        <taxon>Enoplea</taxon>
        <taxon>Dorylaimia</taxon>
        <taxon>Trichinellida</taxon>
        <taxon>Trichuridae</taxon>
        <taxon>Trichuris</taxon>
    </lineage>
</organism>
<reference evidence="8" key="3">
    <citation type="submission" date="2019-12" db="UniProtKB">
        <authorList>
            <consortium name="WormBaseParasite"/>
        </authorList>
    </citation>
    <scope>IDENTIFICATION</scope>
</reference>
<keyword evidence="2 6" id="KW-0812">Transmembrane</keyword>
<dbReference type="WBParaSite" id="TMUE_2000010628.2">
    <property type="protein sequence ID" value="TMUE_2000010628.2"/>
    <property type="gene ID" value="WBGene00288891"/>
</dbReference>
<reference evidence="7" key="2">
    <citation type="submission" date="2014-03" db="EMBL/GenBank/DDBJ databases">
        <title>The whipworm genome and dual-species transcriptomics of an intimate host-pathogen interaction.</title>
        <authorList>
            <person name="Foth B.J."/>
            <person name="Tsai I.J."/>
            <person name="Reid A.J."/>
            <person name="Bancroft A.J."/>
            <person name="Nichol S."/>
            <person name="Tracey A."/>
            <person name="Holroyd N."/>
            <person name="Cotton J.A."/>
            <person name="Stanley E.J."/>
            <person name="Zarowiecki M."/>
            <person name="Liu J.Z."/>
            <person name="Huckvale T."/>
            <person name="Cooper P.J."/>
            <person name="Grencis R.K."/>
            <person name="Berriman M."/>
        </authorList>
    </citation>
    <scope>NUCLEOTIDE SEQUENCE [LARGE SCALE GENOMIC DNA]</scope>
    <source>
        <strain evidence="7">Edinburgh</strain>
    </source>
</reference>
<dbReference type="GO" id="GO:0005254">
    <property type="term" value="F:chloride channel activity"/>
    <property type="evidence" value="ECO:0007669"/>
    <property type="project" value="UniProtKB-KW"/>
</dbReference>
<keyword evidence="6" id="KW-0407">Ion channel</keyword>
<comment type="similarity">
    <text evidence="5 6">Belongs to the anion channel-forming bestrophin (TC 1.A.46) family. Calcium-sensitive chloride channel subfamily.</text>
</comment>
<dbReference type="PANTHER" id="PTHR10736">
    <property type="entry name" value="BESTROPHIN"/>
    <property type="match status" value="1"/>
</dbReference>
<name>A0A5S6QU19_TRIMR</name>
<sequence length="348" mass="40144">MLFMRGNELIPITFVLSFFVNQVAKRWWEIFLTIAWPDRAASFFSLYIKGADERGRMIRRTLVRYINLSTLFVLRDISTAVKKRFPTMEHLVHSGFITETELSIFNEKVATYDSVYMFWLPLQWACNLVTKAKKEERIESDLQYKAVMNEILAVRGKIGMLSMLDWVPVPLVYTQVVTIAVYSFFCLCLLSRQFSLDAGNLECINVPFFVILEFIFYIGLLKVAQVLLNPFGEDDDDFELNYIIDRNMQLCYLIVDEYHGRVPPVGIAAGEARGDGVVTQRKASHRRTPFKPSTSELQIPLRLQAVVEQCVSMHKRMDGERPRMADVVSQVIRLRQIQQDSVKDNGSV</sequence>
<dbReference type="Proteomes" id="UP000046395">
    <property type="component" value="Unassembled WGS sequence"/>
</dbReference>
<accession>A0A5S6QU19</accession>
<evidence type="ECO:0000256" key="1">
    <source>
        <dbReference type="ARBA" id="ARBA00004370"/>
    </source>
</evidence>
<dbReference type="Pfam" id="PF01062">
    <property type="entry name" value="Bestrophin"/>
    <property type="match status" value="1"/>
</dbReference>
<dbReference type="InterPro" id="IPR021134">
    <property type="entry name" value="Bestrophin-like"/>
</dbReference>
<dbReference type="PANTHER" id="PTHR10736:SF0">
    <property type="entry name" value="BESTROPHIN HOMOLOG"/>
    <property type="match status" value="1"/>
</dbReference>
<keyword evidence="7" id="KW-1185">Reference proteome</keyword>
<evidence type="ECO:0000256" key="5">
    <source>
        <dbReference type="ARBA" id="ARBA00034769"/>
    </source>
</evidence>
<evidence type="ECO:0000256" key="6">
    <source>
        <dbReference type="RuleBase" id="RU363126"/>
    </source>
</evidence>
<proteinExistence type="inferred from homology"/>
<evidence type="ECO:0000256" key="2">
    <source>
        <dbReference type="ARBA" id="ARBA00022692"/>
    </source>
</evidence>
<feature type="transmembrane region" description="Helical" evidence="6">
    <location>
        <begin position="171"/>
        <end position="191"/>
    </location>
</feature>
<dbReference type="GO" id="GO:0005886">
    <property type="term" value="C:plasma membrane"/>
    <property type="evidence" value="ECO:0007669"/>
    <property type="project" value="UniProtKB-SubCell"/>
</dbReference>
<feature type="transmembrane region" description="Helical" evidence="6">
    <location>
        <begin position="203"/>
        <end position="221"/>
    </location>
</feature>
<keyword evidence="6" id="KW-0406">Ion transport</keyword>
<evidence type="ECO:0000313" key="7">
    <source>
        <dbReference type="Proteomes" id="UP000046395"/>
    </source>
</evidence>
<evidence type="ECO:0000256" key="4">
    <source>
        <dbReference type="ARBA" id="ARBA00023136"/>
    </source>
</evidence>
<keyword evidence="6" id="KW-0869">Chloride channel</keyword>
<dbReference type="GO" id="GO:0034707">
    <property type="term" value="C:chloride channel complex"/>
    <property type="evidence" value="ECO:0007669"/>
    <property type="project" value="UniProtKB-KW"/>
</dbReference>
<reference evidence="7" key="1">
    <citation type="submission" date="2013-11" db="EMBL/GenBank/DDBJ databases">
        <authorList>
            <person name="Aslett M."/>
        </authorList>
    </citation>
    <scope>NUCLEOTIDE SEQUENCE [LARGE SCALE GENOMIC DNA]</scope>
    <source>
        <strain evidence="7">Edinburgh</strain>
    </source>
</reference>
<comment type="subcellular location">
    <subcellularLocation>
        <location evidence="6">Cell membrane</location>
        <topology evidence="6">Multi-pass membrane protein</topology>
    </subcellularLocation>
    <subcellularLocation>
        <location evidence="1">Membrane</location>
    </subcellularLocation>
</comment>
<keyword evidence="3 6" id="KW-1133">Transmembrane helix</keyword>
<keyword evidence="6" id="KW-1003">Cell membrane</keyword>
<evidence type="ECO:0000313" key="8">
    <source>
        <dbReference type="WBParaSite" id="TMUE_2000010628.1"/>
    </source>
</evidence>
<comment type="function">
    <text evidence="6">Forms chloride channels.</text>
</comment>
<evidence type="ECO:0000256" key="3">
    <source>
        <dbReference type="ARBA" id="ARBA00022989"/>
    </source>
</evidence>